<feature type="signal peptide" evidence="1">
    <location>
        <begin position="1"/>
        <end position="28"/>
    </location>
</feature>
<evidence type="ECO:0000313" key="2">
    <source>
        <dbReference type="EMBL" id="TWL25407.1"/>
    </source>
</evidence>
<feature type="chain" id="PRO_5032900967" description="HNH endonuclease" evidence="1">
    <location>
        <begin position="29"/>
        <end position="329"/>
    </location>
</feature>
<name>A0A8B5YAB6_BACLI</name>
<organism evidence="2 3">
    <name type="scientific">Bacillus licheniformis</name>
    <dbReference type="NCBI Taxonomy" id="1402"/>
    <lineage>
        <taxon>Bacteria</taxon>
        <taxon>Bacillati</taxon>
        <taxon>Bacillota</taxon>
        <taxon>Bacilli</taxon>
        <taxon>Bacillales</taxon>
        <taxon>Bacillaceae</taxon>
        <taxon>Bacillus</taxon>
    </lineage>
</organism>
<dbReference type="EMBL" id="NILC01000026">
    <property type="protein sequence ID" value="TWL25407.1"/>
    <property type="molecule type" value="Genomic_DNA"/>
</dbReference>
<dbReference type="CDD" id="cd00085">
    <property type="entry name" value="HNHc"/>
    <property type="match status" value="1"/>
</dbReference>
<dbReference type="RefSeq" id="WP_016885988.1">
    <property type="nucleotide sequence ID" value="NZ_BOQW01000004.1"/>
</dbReference>
<gene>
    <name evidence="2" type="ORF">CHCC16736_4290</name>
</gene>
<reference evidence="2 3" key="1">
    <citation type="submission" date="2019-06" db="EMBL/GenBank/DDBJ databases">
        <title>Genome sequence analysis of &gt;100 Bacillus licheniformis strains suggests intrinsic resistance to this species.</title>
        <authorList>
            <person name="Wels M."/>
            <person name="Siezen R.J."/>
            <person name="Johansen E."/>
            <person name="Stuer-Lauridsen B."/>
            <person name="Bjerre K."/>
            <person name="Nielsen B.K.K."/>
        </authorList>
    </citation>
    <scope>NUCLEOTIDE SEQUENCE [LARGE SCALE GENOMIC DNA]</scope>
    <source>
        <strain evidence="2 3">BAC-16736</strain>
    </source>
</reference>
<dbReference type="Proteomes" id="UP000435910">
    <property type="component" value="Unassembled WGS sequence"/>
</dbReference>
<comment type="caution">
    <text evidence="2">The sequence shown here is derived from an EMBL/GenBank/DDBJ whole genome shotgun (WGS) entry which is preliminary data.</text>
</comment>
<evidence type="ECO:0000256" key="1">
    <source>
        <dbReference type="SAM" id="SignalP"/>
    </source>
</evidence>
<sequence length="329" mass="37651">MKKFVQSMLLSLLVLVALFGFEALGAKAASTDKEDGVTSVSKEILKFEVDKNKNAKLVDIEEVNTEKQIEKADQISKNFNHDYLYHSDYSAVKNNTVNLYPSEQQKTSSHKVQGKVPGFVEVQVETLLKEKTRTVTTVIKIVRVMGEKPVYINASHDLFASRYYNGKYVKVLDHKKKFTLIEIKPGAASSKSFKVGAASYYKREYSAIVVWKDSPPSYDAQTSSPFLANKIANLYPHVKNSHNKEVMGAPADAQIKVVPEDQREKRDSNLRNKFITWYTKQYGNPKWNWSGYEIHHVIPLQYGGSNHMSNLFPLQKDVHKKVTRWWRNK</sequence>
<dbReference type="InterPro" id="IPR003615">
    <property type="entry name" value="HNH_nuc"/>
</dbReference>
<accession>A0A8B5YAB6</accession>
<keyword evidence="1" id="KW-0732">Signal</keyword>
<evidence type="ECO:0008006" key="4">
    <source>
        <dbReference type="Google" id="ProtNLM"/>
    </source>
</evidence>
<protein>
    <recommendedName>
        <fullName evidence="4">HNH endonuclease</fullName>
    </recommendedName>
</protein>
<evidence type="ECO:0000313" key="3">
    <source>
        <dbReference type="Proteomes" id="UP000435910"/>
    </source>
</evidence>
<dbReference type="AlphaFoldDB" id="A0A8B5YAB6"/>
<proteinExistence type="predicted"/>